<dbReference type="Proteomes" id="UP000608420">
    <property type="component" value="Unassembled WGS sequence"/>
</dbReference>
<protein>
    <submittedName>
        <fullName evidence="1">Uncharacterized protein</fullName>
    </submittedName>
</protein>
<organism evidence="1 2">
    <name type="scientific">Paenibacillus aceti</name>
    <dbReference type="NCBI Taxonomy" id="1820010"/>
    <lineage>
        <taxon>Bacteria</taxon>
        <taxon>Bacillati</taxon>
        <taxon>Bacillota</taxon>
        <taxon>Bacilli</taxon>
        <taxon>Bacillales</taxon>
        <taxon>Paenibacillaceae</taxon>
        <taxon>Paenibacillus</taxon>
    </lineage>
</organism>
<comment type="caution">
    <text evidence="1">The sequence shown here is derived from an EMBL/GenBank/DDBJ whole genome shotgun (WGS) entry which is preliminary data.</text>
</comment>
<dbReference type="RefSeq" id="WP_229717136.1">
    <property type="nucleotide sequence ID" value="NZ_BMIW01000029.1"/>
</dbReference>
<accession>A0ABQ1W415</accession>
<gene>
    <name evidence="1" type="ORF">GCM10010913_35220</name>
</gene>
<reference evidence="2" key="1">
    <citation type="journal article" date="2019" name="Int. J. Syst. Evol. Microbiol.">
        <title>The Global Catalogue of Microorganisms (GCM) 10K type strain sequencing project: providing services to taxonomists for standard genome sequencing and annotation.</title>
        <authorList>
            <consortium name="The Broad Institute Genomics Platform"/>
            <consortium name="The Broad Institute Genome Sequencing Center for Infectious Disease"/>
            <person name="Wu L."/>
            <person name="Ma J."/>
        </authorList>
    </citation>
    <scope>NUCLEOTIDE SEQUENCE [LARGE SCALE GENOMIC DNA]</scope>
    <source>
        <strain evidence="2">CGMCC 1.15420</strain>
    </source>
</reference>
<keyword evidence="2" id="KW-1185">Reference proteome</keyword>
<name>A0ABQ1W415_9BACL</name>
<evidence type="ECO:0000313" key="1">
    <source>
        <dbReference type="EMBL" id="GGG10370.1"/>
    </source>
</evidence>
<sequence length="65" mass="6736">MAVQGNLDITGLHMGCTAVPGSNHLAAFLEAILMGDQAAAQATSHFGQADRCTELDGVFMETLVS</sequence>
<proteinExistence type="predicted"/>
<dbReference type="EMBL" id="BMIW01000029">
    <property type="protein sequence ID" value="GGG10370.1"/>
    <property type="molecule type" value="Genomic_DNA"/>
</dbReference>
<evidence type="ECO:0000313" key="2">
    <source>
        <dbReference type="Proteomes" id="UP000608420"/>
    </source>
</evidence>